<dbReference type="Gene3D" id="3.40.50.300">
    <property type="entry name" value="P-loop containing nucleotide triphosphate hydrolases"/>
    <property type="match status" value="1"/>
</dbReference>
<evidence type="ECO:0000313" key="2">
    <source>
        <dbReference type="Proteomes" id="UP000176424"/>
    </source>
</evidence>
<dbReference type="STRING" id="1797263.A2397_05245"/>
<dbReference type="EMBL" id="MEXR01000048">
    <property type="protein sequence ID" value="OGD08821.1"/>
    <property type="molecule type" value="Genomic_DNA"/>
</dbReference>
<protein>
    <submittedName>
        <fullName evidence="1">Uncharacterized protein</fullName>
    </submittedName>
</protein>
<dbReference type="AlphaFoldDB" id="A0A1F4ZR25"/>
<gene>
    <name evidence="1" type="ORF">A2397_05245</name>
</gene>
<organism evidence="1 2">
    <name type="scientific">Candidatus Amesbacteria bacterium RIFOXYB1_FULL_44_23</name>
    <dbReference type="NCBI Taxonomy" id="1797263"/>
    <lineage>
        <taxon>Bacteria</taxon>
        <taxon>Candidatus Amesiibacteriota</taxon>
    </lineage>
</organism>
<comment type="caution">
    <text evidence="1">The sequence shown here is derived from an EMBL/GenBank/DDBJ whole genome shotgun (WGS) entry which is preliminary data.</text>
</comment>
<reference evidence="1 2" key="1">
    <citation type="journal article" date="2016" name="Nat. Commun.">
        <title>Thousands of microbial genomes shed light on interconnected biogeochemical processes in an aquifer system.</title>
        <authorList>
            <person name="Anantharaman K."/>
            <person name="Brown C.T."/>
            <person name="Hug L.A."/>
            <person name="Sharon I."/>
            <person name="Castelle C.J."/>
            <person name="Probst A.J."/>
            <person name="Thomas B.C."/>
            <person name="Singh A."/>
            <person name="Wilkins M.J."/>
            <person name="Karaoz U."/>
            <person name="Brodie E.L."/>
            <person name="Williams K.H."/>
            <person name="Hubbard S.S."/>
            <person name="Banfield J.F."/>
        </authorList>
    </citation>
    <scope>NUCLEOTIDE SEQUENCE [LARGE SCALE GENOMIC DNA]</scope>
</reference>
<dbReference type="Proteomes" id="UP000176424">
    <property type="component" value="Unassembled WGS sequence"/>
</dbReference>
<dbReference type="Pfam" id="PF13671">
    <property type="entry name" value="AAA_33"/>
    <property type="match status" value="1"/>
</dbReference>
<name>A0A1F4ZR25_9BACT</name>
<dbReference type="InterPro" id="IPR027417">
    <property type="entry name" value="P-loop_NTPase"/>
</dbReference>
<proteinExistence type="predicted"/>
<dbReference type="SUPFAM" id="SSF52540">
    <property type="entry name" value="P-loop containing nucleoside triphosphate hydrolases"/>
    <property type="match status" value="1"/>
</dbReference>
<sequence>MKIVLLGITGSGKSTIAQKLADRFGIDVVEADDEVIRLNNDLWPKDEKIIDKYFQVTSDKVFTMDNVLYVISWLSKKRIKQFASNGFKIIELHADIKELLKRKIQRDNPTKNEISRFKENSNGYYEVVFDDEIKPLISLSLDTTTINPEDVFKKITKALNQNGH</sequence>
<accession>A0A1F4ZR25</accession>
<evidence type="ECO:0000313" key="1">
    <source>
        <dbReference type="EMBL" id="OGD08821.1"/>
    </source>
</evidence>